<dbReference type="WBParaSite" id="PgR144_g002_t03">
    <property type="protein sequence ID" value="PgR144_g002_t03"/>
    <property type="gene ID" value="PgR144_g002"/>
</dbReference>
<dbReference type="GO" id="GO:0005741">
    <property type="term" value="C:mitochondrial outer membrane"/>
    <property type="evidence" value="ECO:0007669"/>
    <property type="project" value="UniProtKB-SubCell"/>
</dbReference>
<dbReference type="InterPro" id="IPR023614">
    <property type="entry name" value="Porin_dom_sf"/>
</dbReference>
<dbReference type="Pfam" id="PF01459">
    <property type="entry name" value="Porin_3"/>
    <property type="match status" value="1"/>
</dbReference>
<keyword evidence="3" id="KW-0496">Mitochondrion</keyword>
<organism evidence="4 5">
    <name type="scientific">Parascaris univalens</name>
    <name type="common">Nematode worm</name>
    <dbReference type="NCBI Taxonomy" id="6257"/>
    <lineage>
        <taxon>Eukaryota</taxon>
        <taxon>Metazoa</taxon>
        <taxon>Ecdysozoa</taxon>
        <taxon>Nematoda</taxon>
        <taxon>Chromadorea</taxon>
        <taxon>Rhabditida</taxon>
        <taxon>Spirurina</taxon>
        <taxon>Ascaridomorpha</taxon>
        <taxon>Ascaridoidea</taxon>
        <taxon>Ascarididae</taxon>
        <taxon>Parascaris</taxon>
    </lineage>
</organism>
<sequence length="99" mass="11154">MLGLLGLFFEVISMSPPAYVDLGKDAKDLFTKEYNHGFLKVETTTRAGEKEEVEFKTGAVHTIASGRMAGNLDVKYKVPSYGMSQRNIIILFRIFNRSF</sequence>
<keyword evidence="3" id="KW-1000">Mitochondrion outer membrane</keyword>
<dbReference type="Gene3D" id="2.40.160.10">
    <property type="entry name" value="Porin"/>
    <property type="match status" value="1"/>
</dbReference>
<keyword evidence="2" id="KW-1134">Transmembrane beta strand</keyword>
<evidence type="ECO:0000256" key="3">
    <source>
        <dbReference type="ARBA" id="ARBA00022787"/>
    </source>
</evidence>
<comment type="subcellular location">
    <subcellularLocation>
        <location evidence="1">Mitochondrion outer membrane</location>
    </subcellularLocation>
</comment>
<evidence type="ECO:0000313" key="6">
    <source>
        <dbReference type="WBParaSite" id="PgR144_g002_t03"/>
    </source>
</evidence>
<dbReference type="InterPro" id="IPR027246">
    <property type="entry name" value="Porin_Euk/Tom40"/>
</dbReference>
<reference evidence="5 6" key="1">
    <citation type="submission" date="2022-11" db="UniProtKB">
        <authorList>
            <consortium name="WormBaseParasite"/>
        </authorList>
    </citation>
    <scope>IDENTIFICATION</scope>
</reference>
<keyword evidence="4" id="KW-1185">Reference proteome</keyword>
<dbReference type="Proteomes" id="UP000887569">
    <property type="component" value="Unplaced"/>
</dbReference>
<name>A0A915CEK7_PARUN</name>
<dbReference type="WBParaSite" id="PgR144_g002_t02">
    <property type="protein sequence ID" value="PgR144_g002_t02"/>
    <property type="gene ID" value="PgR144_g002"/>
</dbReference>
<keyword evidence="2" id="KW-0812">Transmembrane</keyword>
<dbReference type="GO" id="GO:0055085">
    <property type="term" value="P:transmembrane transport"/>
    <property type="evidence" value="ECO:0007669"/>
    <property type="project" value="InterPro"/>
</dbReference>
<proteinExistence type="predicted"/>
<dbReference type="AlphaFoldDB" id="A0A915CEK7"/>
<accession>A0A915CEK7</accession>
<evidence type="ECO:0000313" key="5">
    <source>
        <dbReference type="WBParaSite" id="PgR144_g002_t02"/>
    </source>
</evidence>
<evidence type="ECO:0000256" key="1">
    <source>
        <dbReference type="ARBA" id="ARBA00004294"/>
    </source>
</evidence>
<keyword evidence="2" id="KW-0472">Membrane</keyword>
<protein>
    <submittedName>
        <fullName evidence="5 6">Lipocalin/cytosolic fatty-acid binding domain-containing protein</fullName>
    </submittedName>
</protein>
<evidence type="ECO:0000313" key="4">
    <source>
        <dbReference type="Proteomes" id="UP000887569"/>
    </source>
</evidence>
<evidence type="ECO:0000256" key="2">
    <source>
        <dbReference type="ARBA" id="ARBA00022452"/>
    </source>
</evidence>